<name>A0ABP6MTJ4_9ACTN</name>
<accession>A0ABP6MTJ4</accession>
<reference evidence="3" key="1">
    <citation type="journal article" date="2019" name="Int. J. Syst. Evol. Microbiol.">
        <title>The Global Catalogue of Microorganisms (GCM) 10K type strain sequencing project: providing services to taxonomists for standard genome sequencing and annotation.</title>
        <authorList>
            <consortium name="The Broad Institute Genomics Platform"/>
            <consortium name="The Broad Institute Genome Sequencing Center for Infectious Disease"/>
            <person name="Wu L."/>
            <person name="Ma J."/>
        </authorList>
    </citation>
    <scope>NUCLEOTIDE SEQUENCE [LARGE SCALE GENOMIC DNA]</scope>
    <source>
        <strain evidence="3">JCM 9092</strain>
    </source>
</reference>
<keyword evidence="3" id="KW-1185">Reference proteome</keyword>
<evidence type="ECO:0000313" key="3">
    <source>
        <dbReference type="Proteomes" id="UP001501637"/>
    </source>
</evidence>
<sequence>MYRATALAADDAAYLAEVAQGQSLHWRARAIRPKEQTGKATSMPLDLPGRLQGSHASRGWDEARSRLLQPAVLIQL</sequence>
<protein>
    <submittedName>
        <fullName evidence="2">Uncharacterized protein</fullName>
    </submittedName>
</protein>
<proteinExistence type="predicted"/>
<dbReference type="EMBL" id="BAAAUG010000091">
    <property type="protein sequence ID" value="GAA3122220.1"/>
    <property type="molecule type" value="Genomic_DNA"/>
</dbReference>
<organism evidence="2 3">
    <name type="scientific">Streptomyces rectiviolaceus</name>
    <dbReference type="NCBI Taxonomy" id="332591"/>
    <lineage>
        <taxon>Bacteria</taxon>
        <taxon>Bacillati</taxon>
        <taxon>Actinomycetota</taxon>
        <taxon>Actinomycetes</taxon>
        <taxon>Kitasatosporales</taxon>
        <taxon>Streptomycetaceae</taxon>
        <taxon>Streptomyces</taxon>
    </lineage>
</organism>
<dbReference type="Proteomes" id="UP001501637">
    <property type="component" value="Unassembled WGS sequence"/>
</dbReference>
<evidence type="ECO:0000313" key="2">
    <source>
        <dbReference type="EMBL" id="GAA3122220.1"/>
    </source>
</evidence>
<evidence type="ECO:0000256" key="1">
    <source>
        <dbReference type="SAM" id="MobiDB-lite"/>
    </source>
</evidence>
<feature type="region of interest" description="Disordered" evidence="1">
    <location>
        <begin position="32"/>
        <end position="58"/>
    </location>
</feature>
<comment type="caution">
    <text evidence="2">The sequence shown here is derived from an EMBL/GenBank/DDBJ whole genome shotgun (WGS) entry which is preliminary data.</text>
</comment>
<gene>
    <name evidence="2" type="ORF">GCM10010449_50100</name>
</gene>